<dbReference type="AlphaFoldDB" id="A0AAW0L2F3"/>
<reference evidence="2 3" key="1">
    <citation type="journal article" date="2018" name="Sci. Data">
        <title>The draft genome sequence of cork oak.</title>
        <authorList>
            <person name="Ramos A.M."/>
            <person name="Usie A."/>
            <person name="Barbosa P."/>
            <person name="Barros P.M."/>
            <person name="Capote T."/>
            <person name="Chaves I."/>
            <person name="Simoes F."/>
            <person name="Abreu I."/>
            <person name="Carrasquinho I."/>
            <person name="Faro C."/>
            <person name="Guimaraes J.B."/>
            <person name="Mendonca D."/>
            <person name="Nobrega F."/>
            <person name="Rodrigues L."/>
            <person name="Saibo N.J.M."/>
            <person name="Varela M.C."/>
            <person name="Egas C."/>
            <person name="Matos J."/>
            <person name="Miguel C.M."/>
            <person name="Oliveira M.M."/>
            <person name="Ricardo C.P."/>
            <person name="Goncalves S."/>
        </authorList>
    </citation>
    <scope>NUCLEOTIDE SEQUENCE [LARGE SCALE GENOMIC DNA]</scope>
    <source>
        <strain evidence="3">cv. HL8</strain>
    </source>
</reference>
<gene>
    <name evidence="2" type="primary">PGL2</name>
    <name evidence="2" type="ORF">CFP56_009877</name>
</gene>
<dbReference type="EMBL" id="PKMF04000173">
    <property type="protein sequence ID" value="KAK7845247.1"/>
    <property type="molecule type" value="Genomic_DNA"/>
</dbReference>
<accession>A0AAW0L2F3</accession>
<comment type="caution">
    <text evidence="2">The sequence shown here is derived from an EMBL/GenBank/DDBJ whole genome shotgun (WGS) entry which is preliminary data.</text>
</comment>
<sequence length="71" mass="7683">MSQKSYLIRYWNKQTGNSHTKPVFPLSKASPLSAVESASFAKLASTHNHNASPLDSQPSVRLPTSSASLIL</sequence>
<dbReference type="Proteomes" id="UP000237347">
    <property type="component" value="Unassembled WGS sequence"/>
</dbReference>
<proteinExistence type="predicted"/>
<evidence type="ECO:0000313" key="3">
    <source>
        <dbReference type="Proteomes" id="UP000237347"/>
    </source>
</evidence>
<evidence type="ECO:0000313" key="2">
    <source>
        <dbReference type="EMBL" id="KAK7845247.1"/>
    </source>
</evidence>
<evidence type="ECO:0000256" key="1">
    <source>
        <dbReference type="SAM" id="MobiDB-lite"/>
    </source>
</evidence>
<keyword evidence="3" id="KW-1185">Reference proteome</keyword>
<feature type="region of interest" description="Disordered" evidence="1">
    <location>
        <begin position="46"/>
        <end position="71"/>
    </location>
</feature>
<name>A0AAW0L2F3_QUESU</name>
<protein>
    <submittedName>
        <fullName evidence="2">Polygalacturonase 1 beta-like protein 2</fullName>
    </submittedName>
</protein>
<organism evidence="2 3">
    <name type="scientific">Quercus suber</name>
    <name type="common">Cork oak</name>
    <dbReference type="NCBI Taxonomy" id="58331"/>
    <lineage>
        <taxon>Eukaryota</taxon>
        <taxon>Viridiplantae</taxon>
        <taxon>Streptophyta</taxon>
        <taxon>Embryophyta</taxon>
        <taxon>Tracheophyta</taxon>
        <taxon>Spermatophyta</taxon>
        <taxon>Magnoliopsida</taxon>
        <taxon>eudicotyledons</taxon>
        <taxon>Gunneridae</taxon>
        <taxon>Pentapetalae</taxon>
        <taxon>rosids</taxon>
        <taxon>fabids</taxon>
        <taxon>Fagales</taxon>
        <taxon>Fagaceae</taxon>
        <taxon>Quercus</taxon>
    </lineage>
</organism>